<gene>
    <name evidence="1" type="ORF">AA15669_0120</name>
</gene>
<proteinExistence type="predicted"/>
<keyword evidence="2" id="KW-1185">Reference proteome</keyword>
<evidence type="ECO:0000313" key="1">
    <source>
        <dbReference type="EMBL" id="GBQ04748.1"/>
    </source>
</evidence>
<reference evidence="1" key="1">
    <citation type="submission" date="2013-04" db="EMBL/GenBank/DDBJ databases">
        <title>The genome sequencing project of 58 acetic acid bacteria.</title>
        <authorList>
            <person name="Okamoto-Kainuma A."/>
            <person name="Ishikawa M."/>
            <person name="Umino S."/>
            <person name="Koizumi Y."/>
            <person name="Shiwa Y."/>
            <person name="Yoshikawa H."/>
            <person name="Matsutani M."/>
            <person name="Matsushita K."/>
        </authorList>
    </citation>
    <scope>NUCLEOTIDE SEQUENCE</scope>
    <source>
        <strain evidence="1">DSM 15669</strain>
    </source>
</reference>
<organism evidence="1 2">
    <name type="scientific">Saccharibacter floricola DSM 15669</name>
    <dbReference type="NCBI Taxonomy" id="1123227"/>
    <lineage>
        <taxon>Bacteria</taxon>
        <taxon>Pseudomonadati</taxon>
        <taxon>Pseudomonadota</taxon>
        <taxon>Alphaproteobacteria</taxon>
        <taxon>Acetobacterales</taxon>
        <taxon>Acetobacteraceae</taxon>
        <taxon>Saccharibacter</taxon>
    </lineage>
</organism>
<dbReference type="Pfam" id="PF13177">
    <property type="entry name" value="DNA_pol3_delta2"/>
    <property type="match status" value="1"/>
</dbReference>
<comment type="caution">
    <text evidence="1">The sequence shown here is derived from an EMBL/GenBank/DDBJ whole genome shotgun (WGS) entry which is preliminary data.</text>
</comment>
<dbReference type="Gene3D" id="3.40.50.300">
    <property type="entry name" value="P-loop containing nucleotide triphosphate hydrolases"/>
    <property type="match status" value="1"/>
</dbReference>
<dbReference type="InterPro" id="IPR050238">
    <property type="entry name" value="DNA_Rep/Repair_Clamp_Loader"/>
</dbReference>
<dbReference type="SUPFAM" id="SSF52540">
    <property type="entry name" value="P-loop containing nucleoside triphosphate hydrolases"/>
    <property type="match status" value="1"/>
</dbReference>
<dbReference type="Proteomes" id="UP001062901">
    <property type="component" value="Unassembled WGS sequence"/>
</dbReference>
<dbReference type="EMBL" id="BAQD01000001">
    <property type="protein sequence ID" value="GBQ04748.1"/>
    <property type="molecule type" value="Genomic_DNA"/>
</dbReference>
<dbReference type="PANTHER" id="PTHR11669:SF8">
    <property type="entry name" value="DNA POLYMERASE III SUBUNIT DELTA"/>
    <property type="match status" value="1"/>
</dbReference>
<sequence length="315" mass="34477">MTMPSPRHTEELFGHHEAEQCFLNAFQTERLHHAWLISGPAGIGKATLAFRLARHLLKGDDPMSPTGRRVRAGTHGDLLEISRQIDPRKGRLRGEITVSDVQPIQNFLHHTATEGGWRVVIVDGVEFLNRFAANALLKILEEPPAQTVLLLTTTAPGALLPTLRSRCRRLALSPLSDDAMRAVLPHVSMDVIKRAHGSPGRALFLARDKDGRIAALAQQALEGQPMESALWQEIGQLAREADGFALLCDLLGEGIAQRARHAAQHGDLAGAARFAEKKSALETLRSQTESFSLDKGQAMRQAFDMVSSLEASRPL</sequence>
<accession>A0ABQ0NZF0</accession>
<dbReference type="InterPro" id="IPR027417">
    <property type="entry name" value="P-loop_NTPase"/>
</dbReference>
<protein>
    <submittedName>
        <fullName evidence="1">DNA polymerase III subunit delta</fullName>
    </submittedName>
</protein>
<evidence type="ECO:0000313" key="2">
    <source>
        <dbReference type="Proteomes" id="UP001062901"/>
    </source>
</evidence>
<name>A0ABQ0NZF0_9PROT</name>
<dbReference type="PANTHER" id="PTHR11669">
    <property type="entry name" value="REPLICATION FACTOR C / DNA POLYMERASE III GAMMA-TAU SUBUNIT"/>
    <property type="match status" value="1"/>
</dbReference>
<dbReference type="NCBIfam" id="NF005677">
    <property type="entry name" value="PRK07471.1"/>
    <property type="match status" value="1"/>
</dbReference>